<dbReference type="PROSITE" id="PS50966">
    <property type="entry name" value="ZF_SWIM"/>
    <property type="match status" value="1"/>
</dbReference>
<gene>
    <name evidence="3" type="ORF">ACFQE1_03725</name>
</gene>
<keyword evidence="4" id="KW-1185">Reference proteome</keyword>
<evidence type="ECO:0000313" key="3">
    <source>
        <dbReference type="EMBL" id="MFC6723512.1"/>
    </source>
</evidence>
<protein>
    <recommendedName>
        <fullName evidence="2">SWIM-type domain-containing protein</fullName>
    </recommendedName>
</protein>
<keyword evidence="1" id="KW-0862">Zinc</keyword>
<feature type="non-terminal residue" evidence="3">
    <location>
        <position position="105"/>
    </location>
</feature>
<dbReference type="GO" id="GO:0008270">
    <property type="term" value="F:zinc ion binding"/>
    <property type="evidence" value="ECO:0007669"/>
    <property type="project" value="UniProtKB-KW"/>
</dbReference>
<dbReference type="InterPro" id="IPR007527">
    <property type="entry name" value="Znf_SWIM"/>
</dbReference>
<keyword evidence="1" id="KW-0863">Zinc-finger</keyword>
<comment type="caution">
    <text evidence="3">The sequence shown here is derived from an EMBL/GenBank/DDBJ whole genome shotgun (WGS) entry which is preliminary data.</text>
</comment>
<sequence length="105" mass="11422">MQGFNSETEESIAIDERDVRALTECPSVLADVGRTKDADDLYVVVSESGKEYLVDAREGACECADAEYRDPVGGCKHVRRVAFATGARDVPAWIDTDAIDTHLGE</sequence>
<evidence type="ECO:0000256" key="1">
    <source>
        <dbReference type="PROSITE-ProRule" id="PRU00325"/>
    </source>
</evidence>
<proteinExistence type="predicted"/>
<reference evidence="3 4" key="1">
    <citation type="journal article" date="2019" name="Int. J. Syst. Evol. Microbiol.">
        <title>The Global Catalogue of Microorganisms (GCM) 10K type strain sequencing project: providing services to taxonomists for standard genome sequencing and annotation.</title>
        <authorList>
            <consortium name="The Broad Institute Genomics Platform"/>
            <consortium name="The Broad Institute Genome Sequencing Center for Infectious Disease"/>
            <person name="Wu L."/>
            <person name="Ma J."/>
        </authorList>
    </citation>
    <scope>NUCLEOTIDE SEQUENCE [LARGE SCALE GENOMIC DNA]</scope>
    <source>
        <strain evidence="3 4">NBRC 111368</strain>
    </source>
</reference>
<name>A0ABD5RWB1_9EURY</name>
<organism evidence="3 4">
    <name type="scientific">Halobium palmae</name>
    <dbReference type="NCBI Taxonomy" id="1776492"/>
    <lineage>
        <taxon>Archaea</taxon>
        <taxon>Methanobacteriati</taxon>
        <taxon>Methanobacteriota</taxon>
        <taxon>Stenosarchaea group</taxon>
        <taxon>Halobacteria</taxon>
        <taxon>Halobacteriales</taxon>
        <taxon>Haloferacaceae</taxon>
        <taxon>Halobium</taxon>
    </lineage>
</organism>
<evidence type="ECO:0000313" key="4">
    <source>
        <dbReference type="Proteomes" id="UP001596328"/>
    </source>
</evidence>
<evidence type="ECO:0000259" key="2">
    <source>
        <dbReference type="PROSITE" id="PS50966"/>
    </source>
</evidence>
<feature type="domain" description="SWIM-type" evidence="2">
    <location>
        <begin position="52"/>
        <end position="86"/>
    </location>
</feature>
<dbReference type="AlphaFoldDB" id="A0ABD5RWB1"/>
<dbReference type="EMBL" id="JBHSWU010000021">
    <property type="protein sequence ID" value="MFC6723512.1"/>
    <property type="molecule type" value="Genomic_DNA"/>
</dbReference>
<keyword evidence="1" id="KW-0479">Metal-binding</keyword>
<accession>A0ABD5RWB1</accession>
<dbReference type="Proteomes" id="UP001596328">
    <property type="component" value="Unassembled WGS sequence"/>
</dbReference>